<gene>
    <name evidence="2" type="ORF">BECKFM1743A_GA0114220_1001413</name>
    <name evidence="4" type="ORF">BECKFM1743B_GA0114221_1000819</name>
    <name evidence="3" type="ORF">BECKFM1743C_GA0114222_1001215</name>
</gene>
<evidence type="ECO:0000313" key="3">
    <source>
        <dbReference type="EMBL" id="VFJ44532.1"/>
    </source>
</evidence>
<name>A0A450RZ35_9GAMM</name>
<dbReference type="EMBL" id="CAADFL010000008">
    <property type="protein sequence ID" value="VFK05995.1"/>
    <property type="molecule type" value="Genomic_DNA"/>
</dbReference>
<dbReference type="AlphaFoldDB" id="A0A450RZ35"/>
<accession>A0A450RZ35</accession>
<reference evidence="3" key="1">
    <citation type="submission" date="2019-02" db="EMBL/GenBank/DDBJ databases">
        <authorList>
            <person name="Gruber-Vodicka R. H."/>
            <person name="Seah K. B. B."/>
        </authorList>
    </citation>
    <scope>NUCLEOTIDE SEQUENCE</scope>
    <source>
        <strain evidence="2">BECK_BZ163</strain>
        <strain evidence="4">BECK_BZ164</strain>
        <strain evidence="3">BECK_BZ165</strain>
    </source>
</reference>
<evidence type="ECO:0000313" key="4">
    <source>
        <dbReference type="EMBL" id="VFK05995.1"/>
    </source>
</evidence>
<proteinExistence type="predicted"/>
<evidence type="ECO:0000313" key="2">
    <source>
        <dbReference type="EMBL" id="VFJ44129.1"/>
    </source>
</evidence>
<sequence>MPASLGKVKQDTGSPHREGNAISYDHSVIFHIDYLPSSSWAWNKIKENSPPNELTVRDDASAFRPTLGPLASEDRSDIQAADLEHIKKLFTRLKAEAKRQRAIDAMKKLRGSGNGGLFEALLELRGRGKTDSREPVPTPRVFSGVERQRAIEAMKKLRGSDNGGLFEALLELRGREAT</sequence>
<feature type="compositionally biased region" description="Basic and acidic residues" evidence="1">
    <location>
        <begin position="8"/>
        <end position="19"/>
    </location>
</feature>
<feature type="region of interest" description="Disordered" evidence="1">
    <location>
        <begin position="1"/>
        <end position="20"/>
    </location>
</feature>
<protein>
    <submittedName>
        <fullName evidence="3">Uncharacterized protein</fullName>
    </submittedName>
</protein>
<organism evidence="3">
    <name type="scientific">Candidatus Kentrum sp. FM</name>
    <dbReference type="NCBI Taxonomy" id="2126340"/>
    <lineage>
        <taxon>Bacteria</taxon>
        <taxon>Pseudomonadati</taxon>
        <taxon>Pseudomonadota</taxon>
        <taxon>Gammaproteobacteria</taxon>
        <taxon>Candidatus Kentrum</taxon>
    </lineage>
</organism>
<dbReference type="EMBL" id="CAADFA010000012">
    <property type="protein sequence ID" value="VFJ44532.1"/>
    <property type="molecule type" value="Genomic_DNA"/>
</dbReference>
<evidence type="ECO:0000256" key="1">
    <source>
        <dbReference type="SAM" id="MobiDB-lite"/>
    </source>
</evidence>
<dbReference type="EMBL" id="CAADEZ010000014">
    <property type="protein sequence ID" value="VFJ44129.1"/>
    <property type="molecule type" value="Genomic_DNA"/>
</dbReference>